<comment type="caution">
    <text evidence="1">The sequence shown here is derived from an EMBL/GenBank/DDBJ whole genome shotgun (WGS) entry which is preliminary data.</text>
</comment>
<name>A0ABS8S833_DATST</name>
<keyword evidence="2" id="KW-1185">Reference proteome</keyword>
<evidence type="ECO:0000313" key="2">
    <source>
        <dbReference type="Proteomes" id="UP000823775"/>
    </source>
</evidence>
<proteinExistence type="predicted"/>
<protein>
    <submittedName>
        <fullName evidence="1">Uncharacterized protein</fullName>
    </submittedName>
</protein>
<organism evidence="1 2">
    <name type="scientific">Datura stramonium</name>
    <name type="common">Jimsonweed</name>
    <name type="synonym">Common thornapple</name>
    <dbReference type="NCBI Taxonomy" id="4076"/>
    <lineage>
        <taxon>Eukaryota</taxon>
        <taxon>Viridiplantae</taxon>
        <taxon>Streptophyta</taxon>
        <taxon>Embryophyta</taxon>
        <taxon>Tracheophyta</taxon>
        <taxon>Spermatophyta</taxon>
        <taxon>Magnoliopsida</taxon>
        <taxon>eudicotyledons</taxon>
        <taxon>Gunneridae</taxon>
        <taxon>Pentapetalae</taxon>
        <taxon>asterids</taxon>
        <taxon>lamiids</taxon>
        <taxon>Solanales</taxon>
        <taxon>Solanaceae</taxon>
        <taxon>Solanoideae</taxon>
        <taxon>Datureae</taxon>
        <taxon>Datura</taxon>
    </lineage>
</organism>
<dbReference type="Proteomes" id="UP000823775">
    <property type="component" value="Unassembled WGS sequence"/>
</dbReference>
<gene>
    <name evidence="1" type="ORF">HAX54_026677</name>
</gene>
<dbReference type="EMBL" id="JACEIK010000324">
    <property type="protein sequence ID" value="MCD7454982.1"/>
    <property type="molecule type" value="Genomic_DNA"/>
</dbReference>
<accession>A0ABS8S833</accession>
<reference evidence="1 2" key="1">
    <citation type="journal article" date="2021" name="BMC Genomics">
        <title>Datura genome reveals duplications of psychoactive alkaloid biosynthetic genes and high mutation rate following tissue culture.</title>
        <authorList>
            <person name="Rajewski A."/>
            <person name="Carter-House D."/>
            <person name="Stajich J."/>
            <person name="Litt A."/>
        </authorList>
    </citation>
    <scope>NUCLEOTIDE SEQUENCE [LARGE SCALE GENOMIC DNA]</scope>
    <source>
        <strain evidence="1">AR-01</strain>
    </source>
</reference>
<evidence type="ECO:0000313" key="1">
    <source>
        <dbReference type="EMBL" id="MCD7454982.1"/>
    </source>
</evidence>
<sequence>MGGFIYVCLYHLIDMRQTSNLMIDLRVIEYVVSLIVEVLQMHEKLDDFVSAWLDSTEQPKDLEHACFSLIKQFDFIAMASFVALAVITKTLGLLQELIG</sequence>